<organism evidence="4 5">
    <name type="scientific">Sagittula stellata (strain ATCC 700073 / DSM 11524 / E-37)</name>
    <dbReference type="NCBI Taxonomy" id="388399"/>
    <lineage>
        <taxon>Bacteria</taxon>
        <taxon>Pseudomonadati</taxon>
        <taxon>Pseudomonadota</taxon>
        <taxon>Alphaproteobacteria</taxon>
        <taxon>Rhodobacterales</taxon>
        <taxon>Roseobacteraceae</taxon>
        <taxon>Sagittula</taxon>
    </lineage>
</organism>
<feature type="transmembrane region" description="Helical" evidence="3">
    <location>
        <begin position="32"/>
        <end position="54"/>
    </location>
</feature>
<evidence type="ECO:0000256" key="3">
    <source>
        <dbReference type="SAM" id="Phobius"/>
    </source>
</evidence>
<dbReference type="Proteomes" id="UP000005713">
    <property type="component" value="Unassembled WGS sequence"/>
</dbReference>
<gene>
    <name evidence="4" type="ORF">SSE37_05440</name>
</gene>
<evidence type="ECO:0000313" key="4">
    <source>
        <dbReference type="EMBL" id="EBA09064.1"/>
    </source>
</evidence>
<keyword evidence="3" id="KW-1133">Transmembrane helix</keyword>
<evidence type="ECO:0008006" key="6">
    <source>
        <dbReference type="Google" id="ProtNLM"/>
    </source>
</evidence>
<name>A3K2B8_SAGS3</name>
<dbReference type="eggNOG" id="ENOG5031HJW">
    <property type="taxonomic scope" value="Bacteria"/>
</dbReference>
<evidence type="ECO:0000256" key="1">
    <source>
        <dbReference type="SAM" id="Coils"/>
    </source>
</evidence>
<accession>A3K2B8</accession>
<comment type="caution">
    <text evidence="4">The sequence shown here is derived from an EMBL/GenBank/DDBJ whole genome shotgun (WGS) entry which is preliminary data.</text>
</comment>
<protein>
    <recommendedName>
        <fullName evidence="6">DUF2852 domain-containing protein</fullName>
    </recommendedName>
</protein>
<feature type="coiled-coil region" evidence="1">
    <location>
        <begin position="96"/>
        <end position="123"/>
    </location>
</feature>
<dbReference type="Pfam" id="PF11014">
    <property type="entry name" value="DUF2852"/>
    <property type="match status" value="1"/>
</dbReference>
<feature type="region of interest" description="Disordered" evidence="2">
    <location>
        <begin position="128"/>
        <end position="148"/>
    </location>
</feature>
<dbReference type="OrthoDB" id="9806878at2"/>
<evidence type="ECO:0000256" key="2">
    <source>
        <dbReference type="SAM" id="MobiDB-lite"/>
    </source>
</evidence>
<keyword evidence="5" id="KW-1185">Reference proteome</keyword>
<sequence>MTTAAYQTTHLPANAGWLTRAEAWLDHKGKGAWIAAMVLGFIFFWPVGLGLLAYMIWSKRMFGKGCAQRKQHFQSHRHTAWAAMKPSGNMAFDSYKQETLRRLEQEQEAFESFLERLREAKDKSEFDEFMNEREKRAAASAKSVDEDA</sequence>
<dbReference type="AlphaFoldDB" id="A3K2B8"/>
<dbReference type="EMBL" id="AAYA01000004">
    <property type="protein sequence ID" value="EBA09064.1"/>
    <property type="molecule type" value="Genomic_DNA"/>
</dbReference>
<keyword evidence="3" id="KW-0472">Membrane</keyword>
<reference evidence="4 5" key="1">
    <citation type="submission" date="2006-06" db="EMBL/GenBank/DDBJ databases">
        <authorList>
            <person name="Moran M.A."/>
            <person name="Ferriera S."/>
            <person name="Johnson J."/>
            <person name="Kravitz S."/>
            <person name="Beeson K."/>
            <person name="Sutton G."/>
            <person name="Rogers Y.-H."/>
            <person name="Friedman R."/>
            <person name="Frazier M."/>
            <person name="Venter J.C."/>
        </authorList>
    </citation>
    <scope>NUCLEOTIDE SEQUENCE [LARGE SCALE GENOMIC DNA]</scope>
    <source>
        <strain evidence="4 5">E-37</strain>
    </source>
</reference>
<proteinExistence type="predicted"/>
<keyword evidence="3" id="KW-0812">Transmembrane</keyword>
<dbReference type="RefSeq" id="WP_005858124.1">
    <property type="nucleotide sequence ID" value="NZ_AAYA01000004.1"/>
</dbReference>
<keyword evidence="1" id="KW-0175">Coiled coil</keyword>
<dbReference type="InterPro" id="IPR021273">
    <property type="entry name" value="DUF2852"/>
</dbReference>
<evidence type="ECO:0000313" key="5">
    <source>
        <dbReference type="Proteomes" id="UP000005713"/>
    </source>
</evidence>